<keyword evidence="2" id="KW-0597">Phosphoprotein</keyword>
<evidence type="ECO:0000256" key="1">
    <source>
        <dbReference type="ARBA" id="ARBA00022450"/>
    </source>
</evidence>
<dbReference type="SUPFAM" id="SSF52777">
    <property type="entry name" value="CoA-dependent acyltransferases"/>
    <property type="match status" value="7"/>
</dbReference>
<dbReference type="Gene3D" id="3.30.300.30">
    <property type="match status" value="3"/>
</dbReference>
<feature type="domain" description="Carrier" evidence="5">
    <location>
        <begin position="1450"/>
        <end position="1526"/>
    </location>
</feature>
<organism evidence="6 7">
    <name type="scientific">Beauveria bassiana</name>
    <name type="common">White muscardine disease fungus</name>
    <name type="synonym">Tritirachium shiotae</name>
    <dbReference type="NCBI Taxonomy" id="176275"/>
    <lineage>
        <taxon>Eukaryota</taxon>
        <taxon>Fungi</taxon>
        <taxon>Dikarya</taxon>
        <taxon>Ascomycota</taxon>
        <taxon>Pezizomycotina</taxon>
        <taxon>Sordariomycetes</taxon>
        <taxon>Hypocreomycetidae</taxon>
        <taxon>Hypocreales</taxon>
        <taxon>Cordycipitaceae</taxon>
        <taxon>Beauveria</taxon>
    </lineage>
</organism>
<comment type="caution">
    <text evidence="6">The sequence shown here is derived from an EMBL/GenBank/DDBJ whole genome shotgun (WGS) entry which is preliminary data.</text>
</comment>
<feature type="domain" description="Carrier" evidence="5">
    <location>
        <begin position="784"/>
        <end position="861"/>
    </location>
</feature>
<accession>A0A2S7YI32</accession>
<dbReference type="GO" id="GO:0043041">
    <property type="term" value="P:amino acid activation for nonribosomal peptide biosynthetic process"/>
    <property type="evidence" value="ECO:0007669"/>
    <property type="project" value="TreeGrafter"/>
</dbReference>
<keyword evidence="3" id="KW-0436">Ligase</keyword>
<dbReference type="InterPro" id="IPR001242">
    <property type="entry name" value="Condensation_dom"/>
</dbReference>
<dbReference type="GO" id="GO:0005737">
    <property type="term" value="C:cytoplasm"/>
    <property type="evidence" value="ECO:0007669"/>
    <property type="project" value="TreeGrafter"/>
</dbReference>
<dbReference type="Pfam" id="PF00501">
    <property type="entry name" value="AMP-binding"/>
    <property type="match status" value="2"/>
</dbReference>
<dbReference type="GO" id="GO:0016874">
    <property type="term" value="F:ligase activity"/>
    <property type="evidence" value="ECO:0007669"/>
    <property type="project" value="UniProtKB-KW"/>
</dbReference>
<dbReference type="Gene3D" id="3.40.50.12780">
    <property type="entry name" value="N-terminal domain of ligase-like"/>
    <property type="match status" value="2"/>
</dbReference>
<dbReference type="CDD" id="cd19545">
    <property type="entry name" value="FUM14_C_NRPS-like"/>
    <property type="match status" value="2"/>
</dbReference>
<dbReference type="PANTHER" id="PTHR45527">
    <property type="entry name" value="NONRIBOSOMAL PEPTIDE SYNTHETASE"/>
    <property type="match status" value="1"/>
</dbReference>
<evidence type="ECO:0000313" key="6">
    <source>
        <dbReference type="EMBL" id="PQK15840.1"/>
    </source>
</evidence>
<dbReference type="InterPro" id="IPR006162">
    <property type="entry name" value="Ppantetheine_attach_site"/>
</dbReference>
<feature type="domain" description="Carrier" evidence="5">
    <location>
        <begin position="2518"/>
        <end position="2591"/>
    </location>
</feature>
<dbReference type="InterPro" id="IPR009081">
    <property type="entry name" value="PP-bd_ACP"/>
</dbReference>
<dbReference type="FunFam" id="3.30.559.30:FF:000003">
    <property type="entry name" value="Nonribosomal peptide synthase SidD"/>
    <property type="match status" value="1"/>
</dbReference>
<dbReference type="PROSITE" id="PS00455">
    <property type="entry name" value="AMP_BINDING"/>
    <property type="match status" value="2"/>
</dbReference>
<dbReference type="Pfam" id="PF00550">
    <property type="entry name" value="PP-binding"/>
    <property type="match status" value="3"/>
</dbReference>
<dbReference type="Gene3D" id="3.30.559.10">
    <property type="entry name" value="Chloramphenicol acetyltransferase-like domain"/>
    <property type="match status" value="3"/>
</dbReference>
<dbReference type="Proteomes" id="UP000237441">
    <property type="component" value="Unassembled WGS sequence"/>
</dbReference>
<dbReference type="Gene3D" id="1.10.1200.10">
    <property type="entry name" value="ACP-like"/>
    <property type="match status" value="3"/>
</dbReference>
<evidence type="ECO:0000313" key="7">
    <source>
        <dbReference type="Proteomes" id="UP000237441"/>
    </source>
</evidence>
<dbReference type="CDD" id="cd05918">
    <property type="entry name" value="A_NRPS_SidN3_like"/>
    <property type="match status" value="2"/>
</dbReference>
<gene>
    <name evidence="6" type="ORF">BB8028_0006g01620</name>
</gene>
<dbReference type="InterPro" id="IPR045851">
    <property type="entry name" value="AMP-bd_C_sf"/>
</dbReference>
<dbReference type="Gene3D" id="3.30.559.30">
    <property type="entry name" value="Nonribosomal peptide synthetase, condensation domain"/>
    <property type="match status" value="4"/>
</dbReference>
<dbReference type="SUPFAM" id="SSF56801">
    <property type="entry name" value="Acetyl-CoA synthetase-like"/>
    <property type="match status" value="3"/>
</dbReference>
<dbReference type="InterPro" id="IPR042099">
    <property type="entry name" value="ANL_N_sf"/>
</dbReference>
<dbReference type="SUPFAM" id="SSF47336">
    <property type="entry name" value="ACP-like"/>
    <property type="match status" value="3"/>
</dbReference>
<evidence type="ECO:0000256" key="3">
    <source>
        <dbReference type="ARBA" id="ARBA00022598"/>
    </source>
</evidence>
<dbReference type="FunFam" id="3.30.300.30:FF:000015">
    <property type="entry name" value="Nonribosomal peptide synthase SidD"/>
    <property type="match status" value="2"/>
</dbReference>
<dbReference type="PANTHER" id="PTHR45527:SF3">
    <property type="entry name" value="SIDEROPHORE SYNTHETASE (EUROFUNG)"/>
    <property type="match status" value="1"/>
</dbReference>
<evidence type="ECO:0000259" key="5">
    <source>
        <dbReference type="PROSITE" id="PS50075"/>
    </source>
</evidence>
<dbReference type="GO" id="GO:0044550">
    <property type="term" value="P:secondary metabolite biosynthetic process"/>
    <property type="evidence" value="ECO:0007669"/>
    <property type="project" value="TreeGrafter"/>
</dbReference>
<dbReference type="SMART" id="SM00823">
    <property type="entry name" value="PKS_PP"/>
    <property type="match status" value="3"/>
</dbReference>
<dbReference type="FunFam" id="1.10.1200.10:FF:000005">
    <property type="entry name" value="Nonribosomal peptide synthetase 1"/>
    <property type="match status" value="1"/>
</dbReference>
<dbReference type="GO" id="GO:0031177">
    <property type="term" value="F:phosphopantetheine binding"/>
    <property type="evidence" value="ECO:0007669"/>
    <property type="project" value="InterPro"/>
</dbReference>
<comment type="similarity">
    <text evidence="4">Belongs to the NRP synthetase family.</text>
</comment>
<dbReference type="InterPro" id="IPR000873">
    <property type="entry name" value="AMP-dep_synth/lig_dom"/>
</dbReference>
<keyword evidence="1" id="KW-0596">Phosphopantetheine</keyword>
<dbReference type="OrthoDB" id="416786at2759"/>
<reference evidence="6 7" key="1">
    <citation type="submission" date="2016-07" db="EMBL/GenBank/DDBJ databases">
        <title>Comparative genomics of the entomopathogenic fungus Beauveria bassiana.</title>
        <authorList>
            <person name="Valero Jimenez C.A."/>
            <person name="Zwaan B.J."/>
            <person name="Van Kan J.A."/>
            <person name="Takken W."/>
            <person name="Debets A.J."/>
            <person name="Schoustra S.E."/>
            <person name="Koenraadt C.J."/>
        </authorList>
    </citation>
    <scope>NUCLEOTIDE SEQUENCE [LARGE SCALE GENOMIC DNA]</scope>
    <source>
        <strain evidence="6 7">ARSEF 8028</strain>
    </source>
</reference>
<dbReference type="PROSITE" id="PS00012">
    <property type="entry name" value="PHOSPHOPANTETHEINE"/>
    <property type="match status" value="2"/>
</dbReference>
<evidence type="ECO:0000256" key="2">
    <source>
        <dbReference type="ARBA" id="ARBA00022553"/>
    </source>
</evidence>
<dbReference type="InterPro" id="IPR020806">
    <property type="entry name" value="PKS_PP-bd"/>
</dbReference>
<name>A0A2S7YI32_BEABA</name>
<proteinExistence type="inferred from homology"/>
<protein>
    <recommendedName>
        <fullName evidence="5">Carrier domain-containing protein</fullName>
    </recommendedName>
</protein>
<dbReference type="Pfam" id="PF00668">
    <property type="entry name" value="Condensation"/>
    <property type="match status" value="3"/>
</dbReference>
<dbReference type="PROSITE" id="PS50075">
    <property type="entry name" value="CARRIER"/>
    <property type="match status" value="3"/>
</dbReference>
<evidence type="ECO:0000256" key="4">
    <source>
        <dbReference type="ARBA" id="ARBA00029454"/>
    </source>
</evidence>
<dbReference type="SMART" id="SM01294">
    <property type="entry name" value="PKS_PP_betabranch"/>
    <property type="match status" value="1"/>
</dbReference>
<dbReference type="InterPro" id="IPR036736">
    <property type="entry name" value="ACP-like_sf"/>
</dbReference>
<dbReference type="InterPro" id="IPR020845">
    <property type="entry name" value="AMP-binding_CS"/>
</dbReference>
<sequence>MDDQHLSEAAAVASGYAHFPSNIPVGYRPLLKQSAIRTFEWRSQKEKNAESENCGLASPIRIRAAWSIVLSQYSGSNEPVFGTTLDTNSFASHRHVVPLMVKVDWQSNISEWLQTIAWRIKELENSATRGQVQPITCAAVTDTIRFSNILILQNCSAEADASTGEYDDDFGIAIPLIAKCVLKAENQVEAQLYFDSEILHPELVEHMLHQFQLIVNELGHDYDHLQRLQLGDLNTVSDHSKALIWSWNSKLPDKVHDWIPNLFSHQVLANPHRIAVDAWDGRLSYAELDYKSTMLGKWLLVNKVAGSRLVLPICFDKTFWTTIALLAAAKIGATFIMIDPYQPRGRLASILSKFDYSGMLARADTFELARSLTSKPVHIVNDELLAQGLQSNAASHQDVYSGSPEDPLYIVFTSGSTGEPKGIKISHSNLCSAVSHQARTLGFAGSRSFDSSSYSFDAYVCNTFHTLLTGGCLCVPSEYERINNLEAVLQQMKVDLVQLTPSTSSVLDPASLPLLRTLILTGEKITQSVLDPWLSTKRVRVINAYGPSECTIMCAANTNIACIEDAATIGRGLGARLWIADVNNVERLAPIGAVGELLIEGPIIGQGYLGDEKRTAQSLVCIAGGFLSGIAPCPTGNLFRTGDLAQYNMDGSIRFIGRADTQIKINGQRVEIGEVEHCLTQFLPEECTAVVEAVEWPSGKKQLIGFIYRSNTRTQPLQTIVHSLKENLLTVLPAYMMPSAYFPLKRIPKTSSGKTDRRTLQNLALNNPKNLIDAYATVINSKTRPLTETEIVLCAVWAETLALDEAMIRSGDNFFSCGGDSLAAIRTVAALNRQKRFRVDVADIFQHPRLSDLAKTVELNAARASFNSSSVIQAFSLLPFSHDQSALRKEAATLCNCLETDIEDIYPCSPVQEEMIVLASRNPKGFITKRTVELPSKVSLTQILSSVKNLALTLPILRTRIIESSACGERLMQVVVRGDILHAIHASAQSCLQHERQNGMGLGEPLFRISLVDSLDRGCVSLIVTMHHAVYDGWTLNLISEELSHACTGGTTSGTLGYKSFIQHIQSISNDASASFWSKTLKNITTRHYPPFREPDYKPISTAVFEKTISGIDWKSRKEVTPTTLVHAAWAMTLSRLSGSNDVVYGTTLLGRQASMVNIERLAGPTLASIPFRAFVDWGTMNIAQFLRVVQQQMVDTIPFMHYGIRNIQKLGYDADLACRFRTFIVIQPEQRSLPADILKLGTGSDDIGAFNSYAMMMECSLTTDGCILRSSFDGNLLSDISVQSSIDDFAHSLKLLIDTDQSVPLAQLPILGHDELEKLTSDKCMHVDQNLEEISKLFKQSCFHLFSDSDVELVETADLAKQLVGFLCSNQTTLDDALLQALADAQAQLAHKLPRHMLPTRFLAVQSLPRNEKGSIDKRSLAALVNSVPIDRYVTASRLQRIKTLQSQPPQTDVEMMMRDIWASTLGIMASTIDRESSFLQLGGDSLSAMRVISAARKQGCHFTVADIFRSPCLKDISQKVRLEQNSVLESLHIKPFSLATLGVDKQKLGVACGLDPSLVEDAYPCSPLQEAMMAKTITSPGAYVSRAVFKLDSQASTIRLRNAWNTVAAIAPILRTRIVESDRYGLLQVVTAGGVSWTEHSDTSTLPALNMALGGALMRFDLVKNDSGIYLHSMIHHAVHDRWSAALILEKVEQVYQGKPLSAQLLPYNYFIRHILQEQSQQHVVQAFWRSYFADLEAPDFPRLPAATYRPEANGFCTKRISVQWPGQFTPTTTLKAAFVLMISQYTDSNDVLFNITLSGRQSGLEGVDLVAGPTITTIPLRSKIDKNATAAEYMEALQAIAIEMMPFEHYGLAQIQRISSEAKRACQAQASLVIQPPERAATSDLFGLLVDGADERVANEQALALECTLSGESEQVLLTLNFDEQVVDHLQARRMLAQLEHLVHELGRVNLRTTRIRHLAHPNNYDLEEFHNWNAAIPISKSTSILDMIAARVDQSPNSAAIDAWDMSLSYIELYNMARQLAYFLITSHGAGRGKIVPVCLEKSVFAPVAMLAVILTGGAAVTMDAAQPTNRLAGIINAVGASIVLASPITSDILQRSPSCSVFCIDESSILNLPNLPSNFSFPVVSDEDPLYINFTSGSTGSPKGAIVTHGNYSAAVLHQAAPLGFDQETRAIDICSYSFDVVWELLIQVLCSGGCLCIPSDNDRFNNISKVIKQFKVNLLDITPSLARTLTPHTLPSVRRIIFGGEVLALDDISPWVRCGVQVVNAYGPSECTPAATIARYGIDFTDEIVLGRCYGLSSWIVSCDGGDNLLPIGAVGELVLEGPLVGKGYLNDVEKTAEAFFCDFAWLHRDNVGISSEGCRRFYKTGDMARYNSQGMLIFEGRKDTQVKIRGQRVELDEIEVQSRRVLPANISVVAEVISAHATSLNTSQVLALFIEYESTSRSPSKSSIKETLAAHLSQALPAYMVPSTYLFTTIPRTTSGKVHRRQLREKAWALMSERLDKQLHSINKPDTPCERMLSRLWAATLGIGEDIIGRESSFLDLGGDSLTAIRLVGAGRQDGLPLTVALVFQFPQLREMASVITCKEKQLRDGQSCLNSNQTHHSSSFSALEEDMALPSRDSVAEALSLPAELITDVLPLTDFQSYAVSCALGTPRTEWNYISVLLPQACDVSQLAQICTKLTEAVDILRCIFVPYGNGNYAQVFLSRLEPEIQTISTANSLATQCEIVCMEDWTADIPALSSLVKFFIFNNETISETRLVVRIPHAQYDGFSFGPLCRVIHAICDNRSLPPLCSFASYVKDIENTPLSTYVFWKTLLESSNQPTSISMQRQLRRGPSKRHHAQCQVSVARLPPGITPSTMFYAAWGMTVAKMTGTLDVIFGRAVFGRAMSTPASRSRHDNVIGPCINIVPTRIMCDPSINKDKMLRNLQEQIIESIEHENLGLTNIMRKCTQWEDDAIMGSVVYFQNLASVKIEPPRHEITTVQLEALALERPDPPEPPRLDIVPLSEERYGLELMICNEEASGARVRSLLSQMQTCLQELLP</sequence>
<dbReference type="EMBL" id="JRHA01000006">
    <property type="protein sequence ID" value="PQK15840.1"/>
    <property type="molecule type" value="Genomic_DNA"/>
</dbReference>
<dbReference type="InterPro" id="IPR023213">
    <property type="entry name" value="CAT-like_dom_sf"/>
</dbReference>